<evidence type="ECO:0000256" key="6">
    <source>
        <dbReference type="SAM" id="Phobius"/>
    </source>
</evidence>
<evidence type="ECO:0000313" key="7">
    <source>
        <dbReference type="EMBL" id="MBU2692793.1"/>
    </source>
</evidence>
<evidence type="ECO:0000313" key="8">
    <source>
        <dbReference type="Proteomes" id="UP000777784"/>
    </source>
</evidence>
<feature type="transmembrane region" description="Helical" evidence="6">
    <location>
        <begin position="293"/>
        <end position="317"/>
    </location>
</feature>
<dbReference type="Proteomes" id="UP000777784">
    <property type="component" value="Unassembled WGS sequence"/>
</dbReference>
<organism evidence="7 8">
    <name type="scientific">Eiseniibacteriota bacterium</name>
    <dbReference type="NCBI Taxonomy" id="2212470"/>
    <lineage>
        <taxon>Bacteria</taxon>
        <taxon>Candidatus Eiseniibacteriota</taxon>
    </lineage>
</organism>
<dbReference type="GO" id="GO:0005886">
    <property type="term" value="C:plasma membrane"/>
    <property type="evidence" value="ECO:0007669"/>
    <property type="project" value="UniProtKB-SubCell"/>
</dbReference>
<dbReference type="PANTHER" id="PTHR30213">
    <property type="entry name" value="INNER MEMBRANE PROTEIN YHJD"/>
    <property type="match status" value="1"/>
</dbReference>
<feature type="transmembrane region" description="Helical" evidence="6">
    <location>
        <begin position="82"/>
        <end position="102"/>
    </location>
</feature>
<evidence type="ECO:0000256" key="5">
    <source>
        <dbReference type="ARBA" id="ARBA00023136"/>
    </source>
</evidence>
<feature type="transmembrane region" description="Helical" evidence="6">
    <location>
        <begin position="228"/>
        <end position="253"/>
    </location>
</feature>
<dbReference type="EMBL" id="JAHJDP010000100">
    <property type="protein sequence ID" value="MBU2692793.1"/>
    <property type="molecule type" value="Genomic_DNA"/>
</dbReference>
<keyword evidence="4 6" id="KW-1133">Transmembrane helix</keyword>
<dbReference type="Pfam" id="PF03631">
    <property type="entry name" value="Virul_fac_BrkB"/>
    <property type="match status" value="1"/>
</dbReference>
<feature type="transmembrane region" description="Helical" evidence="6">
    <location>
        <begin position="186"/>
        <end position="208"/>
    </location>
</feature>
<reference evidence="7" key="1">
    <citation type="submission" date="2021-05" db="EMBL/GenBank/DDBJ databases">
        <title>Energy efficiency and biological interactions define the core microbiome of deep oligotrophic groundwater.</title>
        <authorList>
            <person name="Mehrshad M."/>
            <person name="Lopez-Fernandez M."/>
            <person name="Bell E."/>
            <person name="Bernier-Latmani R."/>
            <person name="Bertilsson S."/>
            <person name="Dopson M."/>
        </authorList>
    </citation>
    <scope>NUCLEOTIDE SEQUENCE</scope>
    <source>
        <strain evidence="7">Modern_marine.mb.64</strain>
    </source>
</reference>
<comment type="caution">
    <text evidence="7">The sequence shown here is derived from an EMBL/GenBank/DDBJ whole genome shotgun (WGS) entry which is preliminary data.</text>
</comment>
<comment type="subcellular location">
    <subcellularLocation>
        <location evidence="1">Cell membrane</location>
        <topology evidence="1">Multi-pass membrane protein</topology>
    </subcellularLocation>
</comment>
<dbReference type="InterPro" id="IPR017039">
    <property type="entry name" value="Virul_fac_BrkB"/>
</dbReference>
<keyword evidence="3 6" id="KW-0812">Transmembrane</keyword>
<name>A0A948RXE1_UNCEI</name>
<dbReference type="NCBIfam" id="TIGR00765">
    <property type="entry name" value="yihY_not_rbn"/>
    <property type="match status" value="1"/>
</dbReference>
<evidence type="ECO:0000256" key="1">
    <source>
        <dbReference type="ARBA" id="ARBA00004651"/>
    </source>
</evidence>
<evidence type="ECO:0000256" key="3">
    <source>
        <dbReference type="ARBA" id="ARBA00022692"/>
    </source>
</evidence>
<evidence type="ECO:0000256" key="2">
    <source>
        <dbReference type="ARBA" id="ARBA00022475"/>
    </source>
</evidence>
<sequence>METDRSAKARFHQQVRESHLGSLLQKLAVWRRQIRRFLDSYIWDQDLSQKSWFIAFLYRQLRVGVILIKGCVRGRIALRASAMTFTTLLTLVPLLILTFSIIRALGGFGDLEIRLEGFILDNIAPGSQQQVQSWMLDFFRSVRAGTYNGISLMILLGGGLGLLGTVEGAFNDVWGIHRGRNLFHRFSTYTTIIFFGPLLIGLSLSMTASLKTSELWDGLRTTIPVASFILSALFQLIPIILTCIAFTLMYVIIPNARVRVRAALPAGFAAGVLWEISKWGYGLYLGRATHYGALYGSLAAIPLFMVWVYLTWLVVLFGAHLTFAQESADDIRIEEGAVHAGLKDRFAAGLYIILTAAACHRTGQPPPDLAGLARRLGLPLRLFRIAAEILIEGKLLLQVSTHSRDWALVPAQDPEGITLLGIWHAFCEVPEGGGCDEGEVPKPRSGISQTDPPWREVESLLLQMESALDGTWGKITLAQLLDRLLVATNAMPETPRLVSFPKKSLDQGQGPVD</sequence>
<proteinExistence type="predicted"/>
<gene>
    <name evidence="7" type="ORF">KJ970_17890</name>
</gene>
<keyword evidence="2" id="KW-1003">Cell membrane</keyword>
<keyword evidence="5 6" id="KW-0472">Membrane</keyword>
<dbReference type="AlphaFoldDB" id="A0A948RXE1"/>
<evidence type="ECO:0000256" key="4">
    <source>
        <dbReference type="ARBA" id="ARBA00022989"/>
    </source>
</evidence>
<accession>A0A948RXE1</accession>
<feature type="transmembrane region" description="Helical" evidence="6">
    <location>
        <begin position="144"/>
        <end position="166"/>
    </location>
</feature>
<protein>
    <submittedName>
        <fullName evidence="7">YihY/virulence factor BrkB family protein</fullName>
    </submittedName>
</protein>
<dbReference type="PANTHER" id="PTHR30213:SF0">
    <property type="entry name" value="UPF0761 MEMBRANE PROTEIN YIHY"/>
    <property type="match status" value="1"/>
</dbReference>